<dbReference type="InterPro" id="IPR036986">
    <property type="entry name" value="S4_RNA-bd_sf"/>
</dbReference>
<name>A0A9X3ENG3_9BACT</name>
<dbReference type="RefSeq" id="WP_267768603.1">
    <property type="nucleotide sequence ID" value="NZ_JAPNKE010000002.1"/>
</dbReference>
<dbReference type="InterPro" id="IPR042092">
    <property type="entry name" value="PsdUridine_s_RsuA/RluB/E/F_cat"/>
</dbReference>
<evidence type="ECO:0000259" key="7">
    <source>
        <dbReference type="SMART" id="SM00363"/>
    </source>
</evidence>
<keyword evidence="9" id="KW-1185">Reference proteome</keyword>
<feature type="region of interest" description="Disordered" evidence="6">
    <location>
        <begin position="1"/>
        <end position="54"/>
    </location>
</feature>
<feature type="compositionally biased region" description="Basic residues" evidence="6">
    <location>
        <begin position="335"/>
        <end position="346"/>
    </location>
</feature>
<dbReference type="Proteomes" id="UP001150924">
    <property type="component" value="Unassembled WGS sequence"/>
</dbReference>
<evidence type="ECO:0000256" key="6">
    <source>
        <dbReference type="SAM" id="MobiDB-lite"/>
    </source>
</evidence>
<dbReference type="InterPro" id="IPR018496">
    <property type="entry name" value="PsdUridine_synth_RsuA/RluB_CS"/>
</dbReference>
<proteinExistence type="inferred from homology"/>
<dbReference type="GO" id="GO:0120159">
    <property type="term" value="F:rRNA pseudouridine synthase activity"/>
    <property type="evidence" value="ECO:0007669"/>
    <property type="project" value="UniProtKB-ARBA"/>
</dbReference>
<dbReference type="InterPro" id="IPR006145">
    <property type="entry name" value="PsdUridine_synth_RsuA/RluA"/>
</dbReference>
<evidence type="ECO:0000256" key="4">
    <source>
        <dbReference type="PROSITE-ProRule" id="PRU00182"/>
    </source>
</evidence>
<dbReference type="SUPFAM" id="SSF55120">
    <property type="entry name" value="Pseudouridine synthase"/>
    <property type="match status" value="1"/>
</dbReference>
<evidence type="ECO:0000256" key="2">
    <source>
        <dbReference type="ARBA" id="ARBA00022884"/>
    </source>
</evidence>
<feature type="domain" description="RNA-binding S4" evidence="7">
    <location>
        <begin position="69"/>
        <end position="137"/>
    </location>
</feature>
<dbReference type="InterPro" id="IPR000748">
    <property type="entry name" value="PsdUridine_synth_RsuA/RluB/E/F"/>
</dbReference>
<dbReference type="EMBL" id="JAPNKE010000002">
    <property type="protein sequence ID" value="MCY1006420.1"/>
    <property type="molecule type" value="Genomic_DNA"/>
</dbReference>
<organism evidence="8 9">
    <name type="scientific">Nannocystis pusilla</name>
    <dbReference type="NCBI Taxonomy" id="889268"/>
    <lineage>
        <taxon>Bacteria</taxon>
        <taxon>Pseudomonadati</taxon>
        <taxon>Myxococcota</taxon>
        <taxon>Polyangia</taxon>
        <taxon>Nannocystales</taxon>
        <taxon>Nannocystaceae</taxon>
        <taxon>Nannocystis</taxon>
    </lineage>
</organism>
<sequence length="346" mass="36694">MRPSGAKDSAARGTQARSAGAKDSTAPRGLTDAVALRQAERTAAARTGAKTRAKTGIAAAPEILRPAKVRLQKALAAAGVTSRRKAEELIAAGAIKVNGKRVTELGSKVDPDRDVIEVRGSRVQLEKKVYFLLNKPDGVVCSAEGPKDNEGRPTVLSLFPELPQRIYPVGRLDFHTRGALILTNDGDLAAALTHPRHEIPKTYHVKFQGKLTEAELGTLATGVTLEDGTVTRPAAEVSVIKDTSTNSWVQITLRQGLNRQIRRMGEAIGRPVLKLIRVAIGDVTADGLADGEFRPLTPTEVYDLMAAASPAAHPGAKARPRVGGQDSTSDAGGRARSRLAPRKRAG</sequence>
<dbReference type="Pfam" id="PF00849">
    <property type="entry name" value="PseudoU_synth_2"/>
    <property type="match status" value="1"/>
</dbReference>
<dbReference type="GO" id="GO:0003723">
    <property type="term" value="F:RNA binding"/>
    <property type="evidence" value="ECO:0007669"/>
    <property type="project" value="UniProtKB-KW"/>
</dbReference>
<dbReference type="GO" id="GO:0005829">
    <property type="term" value="C:cytosol"/>
    <property type="evidence" value="ECO:0007669"/>
    <property type="project" value="UniProtKB-ARBA"/>
</dbReference>
<feature type="compositionally biased region" description="Low complexity" evidence="6">
    <location>
        <begin position="307"/>
        <end position="317"/>
    </location>
</feature>
<evidence type="ECO:0000313" key="8">
    <source>
        <dbReference type="EMBL" id="MCY1006420.1"/>
    </source>
</evidence>
<feature type="region of interest" description="Disordered" evidence="6">
    <location>
        <begin position="307"/>
        <end position="346"/>
    </location>
</feature>
<dbReference type="Gene3D" id="3.10.290.10">
    <property type="entry name" value="RNA-binding S4 domain"/>
    <property type="match status" value="1"/>
</dbReference>
<dbReference type="InterPro" id="IPR020103">
    <property type="entry name" value="PsdUridine_synth_cat_dom_sf"/>
</dbReference>
<evidence type="ECO:0000256" key="1">
    <source>
        <dbReference type="ARBA" id="ARBA00008348"/>
    </source>
</evidence>
<dbReference type="AlphaFoldDB" id="A0A9X3ENG3"/>
<evidence type="ECO:0000256" key="5">
    <source>
        <dbReference type="RuleBase" id="RU003887"/>
    </source>
</evidence>
<dbReference type="CDD" id="cd02870">
    <property type="entry name" value="PseudoU_synth_RsuA_like"/>
    <property type="match status" value="1"/>
</dbReference>
<dbReference type="SUPFAM" id="SSF55174">
    <property type="entry name" value="Alpha-L RNA-binding motif"/>
    <property type="match status" value="1"/>
</dbReference>
<protein>
    <recommendedName>
        <fullName evidence="5">Pseudouridine synthase</fullName>
        <ecNumber evidence="5">5.4.99.-</ecNumber>
    </recommendedName>
</protein>
<dbReference type="PROSITE" id="PS50889">
    <property type="entry name" value="S4"/>
    <property type="match status" value="1"/>
</dbReference>
<evidence type="ECO:0000256" key="3">
    <source>
        <dbReference type="ARBA" id="ARBA00023235"/>
    </source>
</evidence>
<dbReference type="Gene3D" id="3.30.70.580">
    <property type="entry name" value="Pseudouridine synthase I, catalytic domain, N-terminal subdomain"/>
    <property type="match status" value="1"/>
</dbReference>
<dbReference type="Pfam" id="PF01479">
    <property type="entry name" value="S4"/>
    <property type="match status" value="1"/>
</dbReference>
<gene>
    <name evidence="8" type="ORF">OV079_12785</name>
</gene>
<dbReference type="CDD" id="cd00165">
    <property type="entry name" value="S4"/>
    <property type="match status" value="1"/>
</dbReference>
<dbReference type="InterPro" id="IPR020094">
    <property type="entry name" value="TruA/RsuA/RluB/E/F_N"/>
</dbReference>
<dbReference type="InterPro" id="IPR050343">
    <property type="entry name" value="RsuA_PseudoU_synthase"/>
</dbReference>
<evidence type="ECO:0000313" key="9">
    <source>
        <dbReference type="Proteomes" id="UP001150924"/>
    </source>
</evidence>
<dbReference type="PANTHER" id="PTHR47683:SF2">
    <property type="entry name" value="RNA-BINDING S4 DOMAIN-CONTAINING PROTEIN"/>
    <property type="match status" value="1"/>
</dbReference>
<comment type="caution">
    <text evidence="8">The sequence shown here is derived from an EMBL/GenBank/DDBJ whole genome shotgun (WGS) entry which is preliminary data.</text>
</comment>
<dbReference type="SMART" id="SM00363">
    <property type="entry name" value="S4"/>
    <property type="match status" value="1"/>
</dbReference>
<keyword evidence="3 5" id="KW-0413">Isomerase</keyword>
<keyword evidence="2 4" id="KW-0694">RNA-binding</keyword>
<comment type="similarity">
    <text evidence="1 5">Belongs to the pseudouridine synthase RsuA family.</text>
</comment>
<dbReference type="EC" id="5.4.99.-" evidence="5"/>
<reference evidence="8" key="1">
    <citation type="submission" date="2022-11" db="EMBL/GenBank/DDBJ databases">
        <title>Minimal conservation of predation-associated metabolite biosynthetic gene clusters underscores biosynthetic potential of Myxococcota including descriptions for ten novel species: Archangium lansinium sp. nov., Myxococcus landrumus sp. nov., Nannocystis bai.</title>
        <authorList>
            <person name="Ahearne A."/>
            <person name="Stevens C."/>
            <person name="Phillips K."/>
        </authorList>
    </citation>
    <scope>NUCLEOTIDE SEQUENCE</scope>
    <source>
        <strain evidence="8">Na p29</strain>
    </source>
</reference>
<dbReference type="FunFam" id="3.10.290.10:FF:000003">
    <property type="entry name" value="Pseudouridine synthase"/>
    <property type="match status" value="1"/>
</dbReference>
<accession>A0A9X3ENG3</accession>
<dbReference type="NCBIfam" id="TIGR00093">
    <property type="entry name" value="pseudouridine synthase"/>
    <property type="match status" value="1"/>
</dbReference>
<dbReference type="FunFam" id="3.30.70.1560:FF:000001">
    <property type="entry name" value="Pseudouridine synthase"/>
    <property type="match status" value="1"/>
</dbReference>
<dbReference type="PROSITE" id="PS01149">
    <property type="entry name" value="PSI_RSU"/>
    <property type="match status" value="1"/>
</dbReference>
<dbReference type="InterPro" id="IPR002942">
    <property type="entry name" value="S4_RNA-bd"/>
</dbReference>
<feature type="compositionally biased region" description="Low complexity" evidence="6">
    <location>
        <begin position="33"/>
        <end position="50"/>
    </location>
</feature>
<dbReference type="Gene3D" id="3.30.70.1560">
    <property type="entry name" value="Alpha-L RNA-binding motif"/>
    <property type="match status" value="1"/>
</dbReference>
<dbReference type="PANTHER" id="PTHR47683">
    <property type="entry name" value="PSEUDOURIDINE SYNTHASE FAMILY PROTEIN-RELATED"/>
    <property type="match status" value="1"/>
</dbReference>
<dbReference type="GO" id="GO:0000455">
    <property type="term" value="P:enzyme-directed rRNA pseudouridine synthesis"/>
    <property type="evidence" value="ECO:0007669"/>
    <property type="project" value="UniProtKB-ARBA"/>
</dbReference>